<organism evidence="1">
    <name type="scientific">Anguilla anguilla</name>
    <name type="common">European freshwater eel</name>
    <name type="synonym">Muraena anguilla</name>
    <dbReference type="NCBI Taxonomy" id="7936"/>
    <lineage>
        <taxon>Eukaryota</taxon>
        <taxon>Metazoa</taxon>
        <taxon>Chordata</taxon>
        <taxon>Craniata</taxon>
        <taxon>Vertebrata</taxon>
        <taxon>Euteleostomi</taxon>
        <taxon>Actinopterygii</taxon>
        <taxon>Neopterygii</taxon>
        <taxon>Teleostei</taxon>
        <taxon>Anguilliformes</taxon>
        <taxon>Anguillidae</taxon>
        <taxon>Anguilla</taxon>
    </lineage>
</organism>
<protein>
    <submittedName>
        <fullName evidence="1">Uncharacterized protein</fullName>
    </submittedName>
</protein>
<dbReference type="AlphaFoldDB" id="A0A0E9RG45"/>
<proteinExistence type="predicted"/>
<dbReference type="EMBL" id="GBXM01081142">
    <property type="protein sequence ID" value="JAH27435.1"/>
    <property type="molecule type" value="Transcribed_RNA"/>
</dbReference>
<accession>A0A0E9RG45</accession>
<name>A0A0E9RG45_ANGAN</name>
<reference evidence="1" key="1">
    <citation type="submission" date="2014-11" db="EMBL/GenBank/DDBJ databases">
        <authorList>
            <person name="Amaro Gonzalez C."/>
        </authorList>
    </citation>
    <scope>NUCLEOTIDE SEQUENCE</scope>
</reference>
<sequence>MEYMTITSHWFCKVKNILILKKKKVHAQSNKSTCIPMVTMRKMIISNHSVKY</sequence>
<reference evidence="1" key="2">
    <citation type="journal article" date="2015" name="Fish Shellfish Immunol.">
        <title>Early steps in the European eel (Anguilla anguilla)-Vibrio vulnificus interaction in the gills: Role of the RtxA13 toxin.</title>
        <authorList>
            <person name="Callol A."/>
            <person name="Pajuelo D."/>
            <person name="Ebbesson L."/>
            <person name="Teles M."/>
            <person name="MacKenzie S."/>
            <person name="Amaro C."/>
        </authorList>
    </citation>
    <scope>NUCLEOTIDE SEQUENCE</scope>
</reference>
<evidence type="ECO:0000313" key="1">
    <source>
        <dbReference type="EMBL" id="JAH27435.1"/>
    </source>
</evidence>